<sequence>MRQNDEIASFISRSVSSHVPASDRYERICLQRNDKISNAIPSCSSSLENGRPETAASAEDVRSPRSRATKPFVQVQPNPRPYHRSASEYHYVASESPRYQQFHNAPSGVTSQTHQRVFSERECHTKPSVTPTSMTSSFLTAQSSMSLDPIPLMTSSPKLHGLSSKSSSNERDHNLTRDRPSSLTRNEMIDQNVPMVRSAERDVGNSQGSSSVDTANRTGRIPPASRTDRSVQGTGITRANTVHQIEMNSKPWAPRDPLNIDNHPTQVASQGIKKSRAPPLPPVTSGLKFKPPIPVPRRTSTMSKPPIRTARRCRALYDCEADNPDELSFRQGDTIVVSKEKIAGENDTWMEGYLLNNPQTRGMFPVTFVTFIS</sequence>
<dbReference type="SMART" id="SM00326">
    <property type="entry name" value="SH3"/>
    <property type="match status" value="1"/>
</dbReference>
<dbReference type="PANTHER" id="PTHR45854">
    <property type="entry name" value="ASAP FAMILY MEMBER"/>
    <property type="match status" value="1"/>
</dbReference>
<feature type="region of interest" description="Disordered" evidence="3">
    <location>
        <begin position="41"/>
        <end position="83"/>
    </location>
</feature>
<dbReference type="InterPro" id="IPR036028">
    <property type="entry name" value="SH3-like_dom_sf"/>
</dbReference>
<feature type="compositionally biased region" description="Polar residues" evidence="3">
    <location>
        <begin position="153"/>
        <end position="167"/>
    </location>
</feature>
<dbReference type="PROSITE" id="PS50002">
    <property type="entry name" value="SH3"/>
    <property type="match status" value="1"/>
</dbReference>
<gene>
    <name evidence="5" type="ORF">AB6A40_009386</name>
</gene>
<evidence type="ECO:0000313" key="6">
    <source>
        <dbReference type="Proteomes" id="UP001608902"/>
    </source>
</evidence>
<organism evidence="5 6">
    <name type="scientific">Gnathostoma spinigerum</name>
    <dbReference type="NCBI Taxonomy" id="75299"/>
    <lineage>
        <taxon>Eukaryota</taxon>
        <taxon>Metazoa</taxon>
        <taxon>Ecdysozoa</taxon>
        <taxon>Nematoda</taxon>
        <taxon>Chromadorea</taxon>
        <taxon>Rhabditida</taxon>
        <taxon>Spirurina</taxon>
        <taxon>Gnathostomatomorpha</taxon>
        <taxon>Gnathostomatoidea</taxon>
        <taxon>Gnathostomatidae</taxon>
        <taxon>Gnathostoma</taxon>
    </lineage>
</organism>
<proteinExistence type="predicted"/>
<dbReference type="PRINTS" id="PR00452">
    <property type="entry name" value="SH3DOMAIN"/>
</dbReference>
<feature type="compositionally biased region" description="Polar residues" evidence="3">
    <location>
        <begin position="204"/>
        <end position="217"/>
    </location>
</feature>
<feature type="region of interest" description="Disordered" evidence="3">
    <location>
        <begin position="260"/>
        <end position="304"/>
    </location>
</feature>
<dbReference type="InterPro" id="IPR043593">
    <property type="entry name" value="ASAP"/>
</dbReference>
<evidence type="ECO:0000256" key="3">
    <source>
        <dbReference type="SAM" id="MobiDB-lite"/>
    </source>
</evidence>
<accession>A0ABD6EU92</accession>
<dbReference type="EMBL" id="JBGFUD010009836">
    <property type="protein sequence ID" value="MFH4982677.1"/>
    <property type="molecule type" value="Genomic_DNA"/>
</dbReference>
<protein>
    <recommendedName>
        <fullName evidence="4">SH3 domain-containing protein</fullName>
    </recommendedName>
</protein>
<dbReference type="Pfam" id="PF14604">
    <property type="entry name" value="SH3_9"/>
    <property type="match status" value="1"/>
</dbReference>
<name>A0ABD6EU92_9BILA</name>
<dbReference type="InterPro" id="IPR001452">
    <property type="entry name" value="SH3_domain"/>
</dbReference>
<dbReference type="AlphaFoldDB" id="A0ABD6EU92"/>
<dbReference type="SUPFAM" id="SSF50044">
    <property type="entry name" value="SH3-domain"/>
    <property type="match status" value="1"/>
</dbReference>
<dbReference type="PANTHER" id="PTHR45854:SF3">
    <property type="entry name" value="ARFGAP WITH SH3 DOMAIN, ANK REPEAT AND PH DOMAIN-CONTAINING PROTEIN"/>
    <property type="match status" value="1"/>
</dbReference>
<evidence type="ECO:0000313" key="5">
    <source>
        <dbReference type="EMBL" id="MFH4982677.1"/>
    </source>
</evidence>
<evidence type="ECO:0000259" key="4">
    <source>
        <dbReference type="PROSITE" id="PS50002"/>
    </source>
</evidence>
<feature type="compositionally biased region" description="Basic and acidic residues" evidence="3">
    <location>
        <begin position="168"/>
        <end position="180"/>
    </location>
</feature>
<dbReference type="Proteomes" id="UP001608902">
    <property type="component" value="Unassembled WGS sequence"/>
</dbReference>
<comment type="caution">
    <text evidence="5">The sequence shown here is derived from an EMBL/GenBank/DDBJ whole genome shotgun (WGS) entry which is preliminary data.</text>
</comment>
<feature type="region of interest" description="Disordered" evidence="3">
    <location>
        <begin position="149"/>
        <end position="236"/>
    </location>
</feature>
<feature type="domain" description="SH3" evidence="4">
    <location>
        <begin position="308"/>
        <end position="373"/>
    </location>
</feature>
<keyword evidence="6" id="KW-1185">Reference proteome</keyword>
<reference evidence="5 6" key="1">
    <citation type="submission" date="2024-08" db="EMBL/GenBank/DDBJ databases">
        <title>Gnathostoma spinigerum genome.</title>
        <authorList>
            <person name="Gonzalez-Bertolin B."/>
            <person name="Monzon S."/>
            <person name="Zaballos A."/>
            <person name="Jimenez P."/>
            <person name="Dekumyoy P."/>
            <person name="Varona S."/>
            <person name="Cuesta I."/>
            <person name="Sumanam S."/>
            <person name="Adisakwattana P."/>
            <person name="Gasser R.B."/>
            <person name="Hernandez-Gonzalez A."/>
            <person name="Young N.D."/>
            <person name="Perteguer M.J."/>
        </authorList>
    </citation>
    <scope>NUCLEOTIDE SEQUENCE [LARGE SCALE GENOMIC DNA]</scope>
    <source>
        <strain evidence="5">AL3</strain>
        <tissue evidence="5">Liver</tissue>
    </source>
</reference>
<evidence type="ECO:0000256" key="1">
    <source>
        <dbReference type="ARBA" id="ARBA00022443"/>
    </source>
</evidence>
<evidence type="ECO:0000256" key="2">
    <source>
        <dbReference type="PROSITE-ProRule" id="PRU00192"/>
    </source>
</evidence>
<keyword evidence="1 2" id="KW-0728">SH3 domain</keyword>
<dbReference type="Gene3D" id="2.30.30.40">
    <property type="entry name" value="SH3 Domains"/>
    <property type="match status" value="1"/>
</dbReference>